<evidence type="ECO:0000256" key="5">
    <source>
        <dbReference type="SAM" id="MobiDB-lite"/>
    </source>
</evidence>
<dbReference type="GO" id="GO:0003677">
    <property type="term" value="F:DNA binding"/>
    <property type="evidence" value="ECO:0007669"/>
    <property type="project" value="InterPro"/>
</dbReference>
<keyword evidence="2" id="KW-0805">Transcription regulation</keyword>
<keyword evidence="4" id="KW-0539">Nucleus</keyword>
<dbReference type="SMART" id="SM00906">
    <property type="entry name" value="Fungal_trans"/>
    <property type="match status" value="1"/>
</dbReference>
<keyword evidence="8" id="KW-1185">Reference proteome</keyword>
<dbReference type="Proteomes" id="UP000319663">
    <property type="component" value="Unassembled WGS sequence"/>
</dbReference>
<dbReference type="InterPro" id="IPR050613">
    <property type="entry name" value="Sec_Metabolite_Reg"/>
</dbReference>
<evidence type="ECO:0000256" key="3">
    <source>
        <dbReference type="ARBA" id="ARBA00023163"/>
    </source>
</evidence>
<feature type="compositionally biased region" description="Low complexity" evidence="5">
    <location>
        <begin position="99"/>
        <end position="110"/>
    </location>
</feature>
<reference evidence="7 8" key="1">
    <citation type="submission" date="2019-06" db="EMBL/GenBank/DDBJ databases">
        <title>Wine fermentation using esterase from Monascus purpureus.</title>
        <authorList>
            <person name="Geng C."/>
            <person name="Zhang Y."/>
        </authorList>
    </citation>
    <scope>NUCLEOTIDE SEQUENCE [LARGE SCALE GENOMIC DNA]</scope>
    <source>
        <strain evidence="7">HQ1</strain>
    </source>
</reference>
<dbReference type="PANTHER" id="PTHR31001:SF87">
    <property type="entry name" value="COL-21"/>
    <property type="match status" value="1"/>
</dbReference>
<protein>
    <recommendedName>
        <fullName evidence="6">Xylanolytic transcriptional activator regulatory domain-containing protein</fullName>
    </recommendedName>
</protein>
<evidence type="ECO:0000259" key="6">
    <source>
        <dbReference type="SMART" id="SM00906"/>
    </source>
</evidence>
<evidence type="ECO:0000256" key="4">
    <source>
        <dbReference type="ARBA" id="ARBA00023242"/>
    </source>
</evidence>
<name>A0A507QYD1_MONPU</name>
<dbReference type="PANTHER" id="PTHR31001">
    <property type="entry name" value="UNCHARACTERIZED TRANSCRIPTIONAL REGULATORY PROTEIN"/>
    <property type="match status" value="1"/>
</dbReference>
<dbReference type="EMBL" id="VIFY01000025">
    <property type="protein sequence ID" value="TQB74923.1"/>
    <property type="molecule type" value="Genomic_DNA"/>
</dbReference>
<dbReference type="Pfam" id="PF04082">
    <property type="entry name" value="Fungal_trans"/>
    <property type="match status" value="1"/>
</dbReference>
<evidence type="ECO:0000256" key="2">
    <source>
        <dbReference type="ARBA" id="ARBA00023015"/>
    </source>
</evidence>
<proteinExistence type="predicted"/>
<sequence length="647" mass="72554">MFIIPLEQRGEDATTRICFAEEIPQASAAELSPMSPAQAQMQHPAPDAQKRPETALTPRTAVVSIVPSQPTPGPVSQQSTEQPPAPLLPTPGSTPNLRSSQQAGSSSIAGNTRQSGLGSACMYSPTPIVLSQAALSNLGVPSGLYRPHNPFDMENFWRSQLTALLPTHNQCDMLISFYLEHINWIYQAVHVPSFRKQYFHFWDGHMDDVDLIWLSLLFTMLSVTALVITDEFSEAVGFDAKSVRDLAHTWHFASRQALYSGGFESRPRLMQLTTFLVTQTYWLAIKSAEAMQSCLGQAVRNAQALHLDQGSRGANCLDTEMRRRIWWDLWCCDTFQSLLFGRTPLIQTGEDRVPFPSNCNDHDITESAVDVQPSDEPTELSANIARAEAFKILRRLFKDDGAHLSSWEHVSLVDEQIQAVIDTFPCYRSLSSFTELDPIPPHLQALQSQYHSIHSSLCTQRIRMMRPFLGSSLNKAYDVCLQATQDIMSVYKYLRSHESFRRNPKFYIQAYETYTSTVQLAAFLLVEPSFPPDTIRGDIEMVIADLEAGPHSIPIIRDGKKTLERMLQIYDRRGQASADCDSIAREIAPVFGGGEHSARRYLSRCDIAYLLDLNSADSPLSLDLGDMDNIWDFDLASAMPWIRDVLI</sequence>
<accession>A0A507QYD1</accession>
<gene>
    <name evidence="7" type="ORF">MPDQ_003954</name>
</gene>
<evidence type="ECO:0000256" key="1">
    <source>
        <dbReference type="ARBA" id="ARBA00004123"/>
    </source>
</evidence>
<dbReference type="AlphaFoldDB" id="A0A507QYD1"/>
<dbReference type="GO" id="GO:0008270">
    <property type="term" value="F:zinc ion binding"/>
    <property type="evidence" value="ECO:0007669"/>
    <property type="project" value="InterPro"/>
</dbReference>
<dbReference type="InterPro" id="IPR007219">
    <property type="entry name" value="XnlR_reg_dom"/>
</dbReference>
<keyword evidence="3" id="KW-0804">Transcription</keyword>
<dbReference type="CDD" id="cd12148">
    <property type="entry name" value="fungal_TF_MHR"/>
    <property type="match status" value="1"/>
</dbReference>
<evidence type="ECO:0000313" key="7">
    <source>
        <dbReference type="EMBL" id="TQB74923.1"/>
    </source>
</evidence>
<comment type="caution">
    <text evidence="7">The sequence shown here is derived from an EMBL/GenBank/DDBJ whole genome shotgun (WGS) entry which is preliminary data.</text>
</comment>
<evidence type="ECO:0000313" key="8">
    <source>
        <dbReference type="Proteomes" id="UP000319663"/>
    </source>
</evidence>
<comment type="subcellular location">
    <subcellularLocation>
        <location evidence="1">Nucleus</location>
    </subcellularLocation>
</comment>
<dbReference type="GO" id="GO:0005634">
    <property type="term" value="C:nucleus"/>
    <property type="evidence" value="ECO:0007669"/>
    <property type="project" value="UniProtKB-SubCell"/>
</dbReference>
<dbReference type="GO" id="GO:0006351">
    <property type="term" value="P:DNA-templated transcription"/>
    <property type="evidence" value="ECO:0007669"/>
    <property type="project" value="InterPro"/>
</dbReference>
<feature type="region of interest" description="Disordered" evidence="5">
    <location>
        <begin position="29"/>
        <end position="112"/>
    </location>
</feature>
<feature type="domain" description="Xylanolytic transcriptional activator regulatory" evidence="6">
    <location>
        <begin position="291"/>
        <end position="362"/>
    </location>
</feature>
<organism evidence="7 8">
    <name type="scientific">Monascus purpureus</name>
    <name type="common">Red mold</name>
    <name type="synonym">Monascus anka</name>
    <dbReference type="NCBI Taxonomy" id="5098"/>
    <lineage>
        <taxon>Eukaryota</taxon>
        <taxon>Fungi</taxon>
        <taxon>Dikarya</taxon>
        <taxon>Ascomycota</taxon>
        <taxon>Pezizomycotina</taxon>
        <taxon>Eurotiomycetes</taxon>
        <taxon>Eurotiomycetidae</taxon>
        <taxon>Eurotiales</taxon>
        <taxon>Aspergillaceae</taxon>
        <taxon>Monascus</taxon>
    </lineage>
</organism>
<dbReference type="STRING" id="5098.A0A507QYD1"/>